<keyword evidence="2" id="KW-1185">Reference proteome</keyword>
<feature type="region of interest" description="Disordered" evidence="1">
    <location>
        <begin position="35"/>
        <end position="82"/>
    </location>
</feature>
<organism evidence="3">
    <name type="scientific">Dissoconium aciculare CBS 342.82</name>
    <dbReference type="NCBI Taxonomy" id="1314786"/>
    <lineage>
        <taxon>Eukaryota</taxon>
        <taxon>Fungi</taxon>
        <taxon>Dikarya</taxon>
        <taxon>Ascomycota</taxon>
        <taxon>Pezizomycotina</taxon>
        <taxon>Dothideomycetes</taxon>
        <taxon>Dothideomycetidae</taxon>
        <taxon>Mycosphaerellales</taxon>
        <taxon>Dissoconiaceae</taxon>
        <taxon>Dissoconium</taxon>
    </lineage>
</organism>
<dbReference type="Gene3D" id="2.115.10.20">
    <property type="entry name" value="Glycosyl hydrolase domain, family 43"/>
    <property type="match status" value="1"/>
</dbReference>
<dbReference type="InterPro" id="IPR023296">
    <property type="entry name" value="Glyco_hydro_beta-prop_sf"/>
</dbReference>
<name>A0A6J3LTT3_9PEZI</name>
<feature type="compositionally biased region" description="Polar residues" evidence="1">
    <location>
        <begin position="46"/>
        <end position="82"/>
    </location>
</feature>
<protein>
    <submittedName>
        <fullName evidence="3">Uncharacterized protein</fullName>
    </submittedName>
</protein>
<gene>
    <name evidence="3" type="ORF">K489DRAFT_363593</name>
</gene>
<dbReference type="OrthoDB" id="2522565at2759"/>
<evidence type="ECO:0000313" key="3">
    <source>
        <dbReference type="RefSeq" id="XP_033456237.1"/>
    </source>
</evidence>
<proteinExistence type="predicted"/>
<evidence type="ECO:0000256" key="1">
    <source>
        <dbReference type="SAM" id="MobiDB-lite"/>
    </source>
</evidence>
<dbReference type="Proteomes" id="UP000504637">
    <property type="component" value="Unplaced"/>
</dbReference>
<dbReference type="RefSeq" id="XP_033456237.1">
    <property type="nucleotide sequence ID" value="XM_033602684.1"/>
</dbReference>
<feature type="region of interest" description="Disordered" evidence="1">
    <location>
        <begin position="398"/>
        <end position="419"/>
    </location>
</feature>
<feature type="compositionally biased region" description="Polar residues" evidence="1">
    <location>
        <begin position="398"/>
        <end position="409"/>
    </location>
</feature>
<sequence>MLPIILGITLGTILILITIRPQYLHTTTSYVQHLASSGRTRDHSSPSHSTKTQQEVPLQPEQPSAHHQQQEHTANTTSVTSADKVNNTERFHLVKSLSGPDGAYVDIDFRGRKGYNPSIIPHPMLTDKWIAVAMQHQFWSEDIHSGFKAQMVCLASWKDGRIVCDDPPTSFSTRPTMSGNCDVPDCDVGAHDPRVFFGPENPYIVYGSLSNYDNTVCLGQWIQDFRVLVEWGPFIGPWIDFGISQELARPPPTSPIEKNYFVFWDSQNVMYTHYDLAHQRSFARNNLTSTDVELYTKSADSDAKCWKHWMESAPLLAGAHIHQATNSLSVTLCSPKEDGEENCKVSDENTFLMHIFQAKTIDPKVNHGEQTYDPYVVLMKRSAPFGIHAVSRLPLRFTTHQEQRNSTSQRLRRDDGSDAQREESRELLYVTSMNWKEKDKYYHGFIDDVIFIGFGRSDRENSMVDVTPRELIGELLMC</sequence>
<evidence type="ECO:0000313" key="2">
    <source>
        <dbReference type="Proteomes" id="UP000504637"/>
    </source>
</evidence>
<reference evidence="3" key="3">
    <citation type="submission" date="2025-08" db="UniProtKB">
        <authorList>
            <consortium name="RefSeq"/>
        </authorList>
    </citation>
    <scope>IDENTIFICATION</scope>
    <source>
        <strain evidence="3">CBS 342.82</strain>
    </source>
</reference>
<dbReference type="AlphaFoldDB" id="A0A6J3LTT3"/>
<reference evidence="3" key="1">
    <citation type="submission" date="2020-01" db="EMBL/GenBank/DDBJ databases">
        <authorList>
            <consortium name="DOE Joint Genome Institute"/>
            <person name="Haridas S."/>
            <person name="Albert R."/>
            <person name="Binder M."/>
            <person name="Bloem J."/>
            <person name="Labutti K."/>
            <person name="Salamov A."/>
            <person name="Andreopoulos B."/>
            <person name="Baker S.E."/>
            <person name="Barry K."/>
            <person name="Bills G."/>
            <person name="Bluhm B.H."/>
            <person name="Cannon C."/>
            <person name="Castanera R."/>
            <person name="Culley D.E."/>
            <person name="Daum C."/>
            <person name="Ezra D."/>
            <person name="Gonzalez J.B."/>
            <person name="Henrissat B."/>
            <person name="Kuo A."/>
            <person name="Liang C."/>
            <person name="Lipzen A."/>
            <person name="Lutzoni F."/>
            <person name="Magnuson J."/>
            <person name="Mondo S."/>
            <person name="Nolan M."/>
            <person name="Ohm R."/>
            <person name="Pangilinan J."/>
            <person name="Park H.-J."/>
            <person name="Ramirez L."/>
            <person name="Alfaro M."/>
            <person name="Sun H."/>
            <person name="Tritt A."/>
            <person name="Yoshinaga Y."/>
            <person name="Zwiers L.-H."/>
            <person name="Turgeon B.G."/>
            <person name="Goodwin S.B."/>
            <person name="Spatafora J.W."/>
            <person name="Crous P.W."/>
            <person name="Grigoriev I.V."/>
        </authorList>
    </citation>
    <scope>NUCLEOTIDE SEQUENCE</scope>
    <source>
        <strain evidence="3">CBS 342.82</strain>
    </source>
</reference>
<reference evidence="3" key="2">
    <citation type="submission" date="2020-04" db="EMBL/GenBank/DDBJ databases">
        <authorList>
            <consortium name="NCBI Genome Project"/>
        </authorList>
    </citation>
    <scope>NUCLEOTIDE SEQUENCE</scope>
    <source>
        <strain evidence="3">CBS 342.82</strain>
    </source>
</reference>
<dbReference type="GeneID" id="54360484"/>
<accession>A0A6J3LTT3</accession>